<keyword evidence="3" id="KW-0677">Repeat</keyword>
<organism evidence="9 10">
    <name type="scientific">Syphacia muris</name>
    <dbReference type="NCBI Taxonomy" id="451379"/>
    <lineage>
        <taxon>Eukaryota</taxon>
        <taxon>Metazoa</taxon>
        <taxon>Ecdysozoa</taxon>
        <taxon>Nematoda</taxon>
        <taxon>Chromadorea</taxon>
        <taxon>Rhabditida</taxon>
        <taxon>Spirurina</taxon>
        <taxon>Oxyuridomorpha</taxon>
        <taxon>Oxyuroidea</taxon>
        <taxon>Oxyuridae</taxon>
        <taxon>Syphacia</taxon>
    </lineage>
</organism>
<feature type="region of interest" description="Disordered" evidence="7">
    <location>
        <begin position="1"/>
        <end position="20"/>
    </location>
</feature>
<keyword evidence="9" id="KW-1185">Reference proteome</keyword>
<feature type="region of interest" description="Disordered" evidence="7">
    <location>
        <begin position="167"/>
        <end position="242"/>
    </location>
</feature>
<dbReference type="PANTHER" id="PTHR13555">
    <property type="entry name" value="C2H2 ZINC FINGER CGI-62-RELATED"/>
    <property type="match status" value="1"/>
</dbReference>
<evidence type="ECO:0000256" key="2">
    <source>
        <dbReference type="ARBA" id="ARBA00022723"/>
    </source>
</evidence>
<feature type="compositionally biased region" description="Polar residues" evidence="7">
    <location>
        <begin position="168"/>
        <end position="178"/>
    </location>
</feature>
<dbReference type="PROSITE" id="PS52027">
    <property type="entry name" value="ZF_C2HC_C3H"/>
    <property type="match status" value="2"/>
</dbReference>
<reference evidence="10" key="1">
    <citation type="submission" date="2017-02" db="UniProtKB">
        <authorList>
            <consortium name="WormBaseParasite"/>
        </authorList>
    </citation>
    <scope>IDENTIFICATION</scope>
</reference>
<dbReference type="WBParaSite" id="SMUV_0001073201-mRNA-1">
    <property type="protein sequence ID" value="SMUV_0001073201-mRNA-1"/>
    <property type="gene ID" value="SMUV_0001073201"/>
</dbReference>
<dbReference type="InterPro" id="IPR026319">
    <property type="entry name" value="ZC2HC1A/B-like"/>
</dbReference>
<dbReference type="Pfam" id="PF13913">
    <property type="entry name" value="zf-C2HC_2"/>
    <property type="match status" value="2"/>
</dbReference>
<evidence type="ECO:0000256" key="4">
    <source>
        <dbReference type="ARBA" id="ARBA00022771"/>
    </source>
</evidence>
<evidence type="ECO:0000259" key="8">
    <source>
        <dbReference type="PROSITE" id="PS52027"/>
    </source>
</evidence>
<evidence type="ECO:0000256" key="6">
    <source>
        <dbReference type="PROSITE-ProRule" id="PRU01371"/>
    </source>
</evidence>
<dbReference type="GO" id="GO:0008270">
    <property type="term" value="F:zinc ion binding"/>
    <property type="evidence" value="ECO:0007669"/>
    <property type="project" value="UniProtKB-KW"/>
</dbReference>
<keyword evidence="5" id="KW-0862">Zinc</keyword>
<keyword evidence="4 6" id="KW-0863">Zinc-finger</keyword>
<feature type="domain" description="C2HC/C3H-type" evidence="8">
    <location>
        <begin position="129"/>
        <end position="158"/>
    </location>
</feature>
<feature type="compositionally biased region" description="Polar residues" evidence="7">
    <location>
        <begin position="58"/>
        <end position="69"/>
    </location>
</feature>
<name>A0A0N5B0D1_9BILA</name>
<evidence type="ECO:0000256" key="5">
    <source>
        <dbReference type="ARBA" id="ARBA00022833"/>
    </source>
</evidence>
<evidence type="ECO:0000256" key="7">
    <source>
        <dbReference type="SAM" id="MobiDB-lite"/>
    </source>
</evidence>
<feature type="region of interest" description="Disordered" evidence="7">
    <location>
        <begin position="48"/>
        <end position="88"/>
    </location>
</feature>
<keyword evidence="2" id="KW-0479">Metal-binding</keyword>
<comment type="similarity">
    <text evidence="1">Belongs to the ZC2HC1 family.</text>
</comment>
<evidence type="ECO:0000313" key="10">
    <source>
        <dbReference type="WBParaSite" id="SMUV_0001073201-mRNA-1"/>
    </source>
</evidence>
<evidence type="ECO:0000256" key="3">
    <source>
        <dbReference type="ARBA" id="ARBA00022737"/>
    </source>
</evidence>
<dbReference type="STRING" id="451379.A0A0N5B0D1"/>
<evidence type="ECO:0000256" key="1">
    <source>
        <dbReference type="ARBA" id="ARBA00010843"/>
    </source>
</evidence>
<dbReference type="Gene3D" id="3.30.160.60">
    <property type="entry name" value="Classic Zinc Finger"/>
    <property type="match status" value="1"/>
</dbReference>
<proteinExistence type="inferred from homology"/>
<sequence>MLPLFTASSKKAGELPEENEATYPCSACGRRFIKNSLAKHEPVCKKMKKRKVFDSGKQRATGSDVTLQNVRKAEQERQSVGGVFPRPKTSWRERHESFVNAVSTSKQVDYNDAKNTASPPIPRTSIPKDYIKCDYCGRSFNQQAAERHIPFCREQQARKGPIRVLPLQQHQANKQEMVSSRGKLKSESGRSNQTRTSTFGLPRTPSRNSSIESRNTPSKNFELRQPSSHGARNIRNRTPSLT</sequence>
<protein>
    <submittedName>
        <fullName evidence="10">Zinc finger C2HC domain-containing protein 1A</fullName>
    </submittedName>
</protein>
<feature type="compositionally biased region" description="Polar residues" evidence="7">
    <location>
        <begin position="189"/>
        <end position="242"/>
    </location>
</feature>
<accession>A0A0N5B0D1</accession>
<dbReference type="Proteomes" id="UP000046393">
    <property type="component" value="Unplaced"/>
</dbReference>
<feature type="domain" description="C2HC/C3H-type" evidence="8">
    <location>
        <begin position="21"/>
        <end position="50"/>
    </location>
</feature>
<dbReference type="AlphaFoldDB" id="A0A0N5B0D1"/>
<dbReference type="PANTHER" id="PTHR13555:SF25">
    <property type="entry name" value="ZINC FINGER C2HC DOMAIN-CONTAINING PROTEIN 1A"/>
    <property type="match status" value="1"/>
</dbReference>
<evidence type="ECO:0000313" key="9">
    <source>
        <dbReference type="Proteomes" id="UP000046393"/>
    </source>
</evidence>
<dbReference type="InterPro" id="IPR049899">
    <property type="entry name" value="Znf_C2HC_C3H"/>
</dbReference>